<keyword evidence="2" id="KW-1185">Reference proteome</keyword>
<name>A0ABU9XFW5_9BACI</name>
<evidence type="ECO:0000313" key="2">
    <source>
        <dbReference type="Proteomes" id="UP001444625"/>
    </source>
</evidence>
<comment type="caution">
    <text evidence="1">The sequence shown here is derived from an EMBL/GenBank/DDBJ whole genome shotgun (WGS) entry which is preliminary data.</text>
</comment>
<protein>
    <submittedName>
        <fullName evidence="1">Uncharacterized protein</fullName>
    </submittedName>
</protein>
<dbReference type="Proteomes" id="UP001444625">
    <property type="component" value="Unassembled WGS sequence"/>
</dbReference>
<proteinExistence type="predicted"/>
<reference evidence="1 2" key="1">
    <citation type="submission" date="2024-05" db="EMBL/GenBank/DDBJ databases">
        <authorList>
            <person name="Haq I."/>
            <person name="Ullah Z."/>
            <person name="Ahmad R."/>
            <person name="Li M."/>
            <person name="Tong Y."/>
        </authorList>
    </citation>
    <scope>NUCLEOTIDE SEQUENCE [LARGE SCALE GENOMIC DNA]</scope>
    <source>
        <strain evidence="1 2">16A2E</strain>
    </source>
</reference>
<accession>A0ABU9XFW5</accession>
<gene>
    <name evidence="1" type="ORF">ABC228_06940</name>
</gene>
<dbReference type="EMBL" id="JBDIML010000002">
    <property type="protein sequence ID" value="MEN2766915.1"/>
    <property type="molecule type" value="Genomic_DNA"/>
</dbReference>
<evidence type="ECO:0000313" key="1">
    <source>
        <dbReference type="EMBL" id="MEN2766915.1"/>
    </source>
</evidence>
<dbReference type="RefSeq" id="WP_345824380.1">
    <property type="nucleotide sequence ID" value="NZ_JBDIML010000002.1"/>
</dbReference>
<sequence length="168" mass="19992">MGQNYFKLQADNYKEFQIEFGKVQWMYYDMITSYGGFGHNIDYEHFEYERFLFATTDKEMEWYQRHLEIVKQGSLVALGCEVVNLLDDECRNSKVYKFITTALLNPTIEDLPFEKEVLLSMKNALDEEINFAWTALPNGSILTDKLEEVYKRYVLQYFQVMFEEGKKS</sequence>
<organism evidence="1 2">
    <name type="scientific">Ornithinibacillus xuwenensis</name>
    <dbReference type="NCBI Taxonomy" id="3144668"/>
    <lineage>
        <taxon>Bacteria</taxon>
        <taxon>Bacillati</taxon>
        <taxon>Bacillota</taxon>
        <taxon>Bacilli</taxon>
        <taxon>Bacillales</taxon>
        <taxon>Bacillaceae</taxon>
        <taxon>Ornithinibacillus</taxon>
    </lineage>
</organism>